<organism evidence="19">
    <name type="scientific">Strigamia maritima</name>
    <name type="common">European centipede</name>
    <name type="synonym">Geophilus maritimus</name>
    <dbReference type="NCBI Taxonomy" id="126957"/>
    <lineage>
        <taxon>Eukaryota</taxon>
        <taxon>Metazoa</taxon>
        <taxon>Ecdysozoa</taxon>
        <taxon>Arthropoda</taxon>
        <taxon>Myriapoda</taxon>
        <taxon>Chilopoda</taxon>
        <taxon>Pleurostigmophora</taxon>
        <taxon>Geophilomorpha</taxon>
        <taxon>Linotaeniidae</taxon>
        <taxon>Strigamia</taxon>
    </lineage>
</organism>
<evidence type="ECO:0000256" key="16">
    <source>
        <dbReference type="ARBA" id="ARBA00049551"/>
    </source>
</evidence>
<dbReference type="GO" id="GO:0048039">
    <property type="term" value="F:ubiquinone binding"/>
    <property type="evidence" value="ECO:0007669"/>
    <property type="project" value="TreeGrafter"/>
</dbReference>
<evidence type="ECO:0000313" key="19">
    <source>
        <dbReference type="EMBL" id="AJK90878.1"/>
    </source>
</evidence>
<reference evidence="19" key="1">
    <citation type="journal article" date="2015" name="PLoS ONE">
        <title>The Complete Mitochondrial Genome of the Geophilomorph Centipede Strigamia maritima.</title>
        <authorList>
            <person name="Robertson H.E."/>
            <person name="Lapraz F."/>
            <person name="Rhodes A.C."/>
            <person name="Telford M.J."/>
        </authorList>
    </citation>
    <scope>NUCLEOTIDE SEQUENCE</scope>
</reference>
<feature type="transmembrane region" description="Helical" evidence="17">
    <location>
        <begin position="83"/>
        <end position="101"/>
    </location>
</feature>
<evidence type="ECO:0000256" key="4">
    <source>
        <dbReference type="ARBA" id="ARBA00012944"/>
    </source>
</evidence>
<dbReference type="PANTHER" id="PTHR43507:SF20">
    <property type="entry name" value="NADH-UBIQUINONE OXIDOREDUCTASE CHAIN 4"/>
    <property type="match status" value="1"/>
</dbReference>
<evidence type="ECO:0000256" key="6">
    <source>
        <dbReference type="ARBA" id="ARBA00022448"/>
    </source>
</evidence>
<keyword evidence="8 17" id="KW-0812">Transmembrane</keyword>
<feature type="transmembrane region" description="Helical" evidence="17">
    <location>
        <begin position="57"/>
        <end position="76"/>
    </location>
</feature>
<dbReference type="InterPro" id="IPR001750">
    <property type="entry name" value="ND/Mrp_TM"/>
</dbReference>
<feature type="domain" description="NADH:quinone oxidoreductase/Mrp antiporter transmembrane" evidence="18">
    <location>
        <begin position="104"/>
        <end position="383"/>
    </location>
</feature>
<dbReference type="AlphaFoldDB" id="A0A0C5AR20"/>
<dbReference type="GO" id="GO:0031966">
    <property type="term" value="C:mitochondrial membrane"/>
    <property type="evidence" value="ECO:0007669"/>
    <property type="project" value="UniProtKB-SubCell"/>
</dbReference>
<proteinExistence type="inferred from homology"/>
<accession>A0A0C5AR20</accession>
<evidence type="ECO:0000256" key="17">
    <source>
        <dbReference type="RuleBase" id="RU003297"/>
    </source>
</evidence>
<name>A0A0C5AR20_STRMM</name>
<keyword evidence="7 17" id="KW-0679">Respiratory chain</keyword>
<evidence type="ECO:0000259" key="18">
    <source>
        <dbReference type="Pfam" id="PF00361"/>
    </source>
</evidence>
<keyword evidence="14 17" id="KW-0496">Mitochondrion</keyword>
<evidence type="ECO:0000256" key="7">
    <source>
        <dbReference type="ARBA" id="ARBA00022660"/>
    </source>
</evidence>
<dbReference type="GO" id="GO:0008137">
    <property type="term" value="F:NADH dehydrogenase (ubiquinone) activity"/>
    <property type="evidence" value="ECO:0007669"/>
    <property type="project" value="UniProtKB-UniRule"/>
</dbReference>
<comment type="function">
    <text evidence="17">Core subunit of the mitochondrial membrane respiratory chain NADH dehydrogenase (Complex I) which catalyzes electron transfer from NADH through the respiratory chain, using ubiquinone as an electron acceptor. Essential for the catalytic activity and assembly of complex I.</text>
</comment>
<comment type="function">
    <text evidence="1">Core subunit of the mitochondrial membrane respiratory chain NADH dehydrogenase (Complex I) that is believed to belong to the minimal assembly required for catalysis. Complex I functions in the transfer of electrons from NADH to the respiratory chain. The immediate electron acceptor for the enzyme is believed to be ubiquinone.</text>
</comment>
<feature type="transmembrane region" description="Helical" evidence="17">
    <location>
        <begin position="107"/>
        <end position="128"/>
    </location>
</feature>
<evidence type="ECO:0000256" key="8">
    <source>
        <dbReference type="ARBA" id="ARBA00022692"/>
    </source>
</evidence>
<keyword evidence="9" id="KW-1278">Translocase</keyword>
<feature type="transmembrane region" description="Helical" evidence="17">
    <location>
        <begin position="135"/>
        <end position="157"/>
    </location>
</feature>
<evidence type="ECO:0000256" key="11">
    <source>
        <dbReference type="ARBA" id="ARBA00022989"/>
    </source>
</evidence>
<feature type="transmembrane region" description="Helical" evidence="17">
    <location>
        <begin position="232"/>
        <end position="258"/>
    </location>
</feature>
<feature type="transmembrane region" description="Helical" evidence="17">
    <location>
        <begin position="169"/>
        <end position="187"/>
    </location>
</feature>
<feature type="transmembrane region" description="Helical" evidence="17">
    <location>
        <begin position="12"/>
        <end position="37"/>
    </location>
</feature>
<dbReference type="GO" id="GO:0003954">
    <property type="term" value="F:NADH dehydrogenase activity"/>
    <property type="evidence" value="ECO:0007669"/>
    <property type="project" value="TreeGrafter"/>
</dbReference>
<feature type="transmembrane region" description="Helical" evidence="17">
    <location>
        <begin position="290"/>
        <end position="310"/>
    </location>
</feature>
<evidence type="ECO:0000256" key="2">
    <source>
        <dbReference type="ARBA" id="ARBA00004225"/>
    </source>
</evidence>
<keyword evidence="13 17" id="KW-0830">Ubiquinone</keyword>
<evidence type="ECO:0000256" key="12">
    <source>
        <dbReference type="ARBA" id="ARBA00023027"/>
    </source>
</evidence>
<evidence type="ECO:0000256" key="10">
    <source>
        <dbReference type="ARBA" id="ARBA00022982"/>
    </source>
</evidence>
<keyword evidence="10 17" id="KW-0249">Electron transport</keyword>
<feature type="transmembrane region" description="Helical" evidence="17">
    <location>
        <begin position="207"/>
        <end position="226"/>
    </location>
</feature>
<keyword evidence="6 17" id="KW-0813">Transport</keyword>
<evidence type="ECO:0000256" key="13">
    <source>
        <dbReference type="ARBA" id="ARBA00023075"/>
    </source>
</evidence>
<evidence type="ECO:0000256" key="5">
    <source>
        <dbReference type="ARBA" id="ARBA00021006"/>
    </source>
</evidence>
<geneLocation type="mitochondrion" evidence="19"/>
<dbReference type="Pfam" id="PF00361">
    <property type="entry name" value="Proton_antipo_M"/>
    <property type="match status" value="1"/>
</dbReference>
<keyword evidence="12 17" id="KW-0520">NAD</keyword>
<dbReference type="PANTHER" id="PTHR43507">
    <property type="entry name" value="NADH-UBIQUINONE OXIDOREDUCTASE CHAIN 4"/>
    <property type="match status" value="1"/>
</dbReference>
<evidence type="ECO:0000256" key="9">
    <source>
        <dbReference type="ARBA" id="ARBA00022967"/>
    </source>
</evidence>
<feature type="transmembrane region" description="Helical" evidence="17">
    <location>
        <begin position="322"/>
        <end position="342"/>
    </location>
</feature>
<evidence type="ECO:0000256" key="1">
    <source>
        <dbReference type="ARBA" id="ARBA00003257"/>
    </source>
</evidence>
<dbReference type="EMBL" id="KP173664">
    <property type="protein sequence ID" value="AJK90878.1"/>
    <property type="molecule type" value="Genomic_DNA"/>
</dbReference>
<evidence type="ECO:0000256" key="3">
    <source>
        <dbReference type="ARBA" id="ARBA00009025"/>
    </source>
</evidence>
<gene>
    <name evidence="19" type="primary">nad4</name>
</gene>
<comment type="similarity">
    <text evidence="3 17">Belongs to the complex I subunit 4 family.</text>
</comment>
<comment type="catalytic activity">
    <reaction evidence="16 17">
        <text>a ubiquinone + NADH + 5 H(+)(in) = a ubiquinol + NAD(+) + 4 H(+)(out)</text>
        <dbReference type="Rhea" id="RHEA:29091"/>
        <dbReference type="Rhea" id="RHEA-COMP:9565"/>
        <dbReference type="Rhea" id="RHEA-COMP:9566"/>
        <dbReference type="ChEBI" id="CHEBI:15378"/>
        <dbReference type="ChEBI" id="CHEBI:16389"/>
        <dbReference type="ChEBI" id="CHEBI:17976"/>
        <dbReference type="ChEBI" id="CHEBI:57540"/>
        <dbReference type="ChEBI" id="CHEBI:57945"/>
        <dbReference type="EC" id="7.1.1.2"/>
    </reaction>
</comment>
<comment type="subcellular location">
    <subcellularLocation>
        <location evidence="2 17">Mitochondrion membrane</location>
        <topology evidence="2 17">Multi-pass membrane protein</topology>
    </subcellularLocation>
</comment>
<feature type="transmembrane region" description="Helical" evidence="17">
    <location>
        <begin position="265"/>
        <end position="284"/>
    </location>
</feature>
<dbReference type="GO" id="GO:0042773">
    <property type="term" value="P:ATP synthesis coupled electron transport"/>
    <property type="evidence" value="ECO:0007669"/>
    <property type="project" value="InterPro"/>
</dbReference>
<keyword evidence="15 17" id="KW-0472">Membrane</keyword>
<keyword evidence="11 17" id="KW-1133">Transmembrane helix</keyword>
<dbReference type="PRINTS" id="PR01437">
    <property type="entry name" value="NUOXDRDTASE4"/>
</dbReference>
<feature type="transmembrane region" description="Helical" evidence="17">
    <location>
        <begin position="362"/>
        <end position="394"/>
    </location>
</feature>
<protein>
    <recommendedName>
        <fullName evidence="5 17">NADH-ubiquinone oxidoreductase chain 4</fullName>
        <ecNumber evidence="4 17">7.1.1.2</ecNumber>
    </recommendedName>
</protein>
<dbReference type="EC" id="7.1.1.2" evidence="4 17"/>
<evidence type="ECO:0000256" key="14">
    <source>
        <dbReference type="ARBA" id="ARBA00023128"/>
    </source>
</evidence>
<sequence>MLMVLSYMMGVVIGGVFFVSWWEVVFLYFLGVFGFVFYSYGWGGMYWAFSFGLGLDLLGWGLVVLTFWVGAVVFMVGVRAGDVAYSFMVSILVYFLSVSFLTTSYIWFYLFFESSLIPIVLLVFGWGYQPERLEAGYYLMFYTLFGSLPLLLSYLFVWFSHSSFMYGVIWWYGGSFWFLFSILAFLVKMPMFLTHLWLPRAHVEAPVGGSMFLAGVLLKLGGYGIFRIYYFFTSLACCGLSVITISVVGAVIVSFLCLRQYDIKSLVAYSSVAHMGLVLGGIFSGGSWGWGGAMVLMLGHGLCSSGLFFLSGVVYDRMGSRSIYLGRGLALVLPGLSLWWILLSAGNMAAPPTINLMGEVMLLVALYGWCSYVLFILVIVSFFGAAYTLYLYAISQHGGFNYFFGFSGDSVREHASLFFHWAPVNFLVLSGDMFYSWF</sequence>
<dbReference type="GO" id="GO:0015990">
    <property type="term" value="P:electron transport coupled proton transport"/>
    <property type="evidence" value="ECO:0007669"/>
    <property type="project" value="TreeGrafter"/>
</dbReference>
<evidence type="ECO:0000256" key="15">
    <source>
        <dbReference type="ARBA" id="ARBA00023136"/>
    </source>
</evidence>
<dbReference type="InterPro" id="IPR003918">
    <property type="entry name" value="NADH_UbQ_OxRdtase"/>
</dbReference>